<feature type="compositionally biased region" description="Polar residues" evidence="1">
    <location>
        <begin position="581"/>
        <end position="601"/>
    </location>
</feature>
<sequence length="664" mass="74101">MNVPSKQWKPKKPHYIPRPPNKPFKYHCFQCPFTCNEKSHLFNHVKYDLCKNSLSLLFKQGNVSLNTVDEISMATATTEALMQNNVSVQAVDVKEMTTAQLKDDHKAIPNDEERSNIPERVWLPQIDSEPKMNADLLITKASSRSDGVKMPPSSNKEESHVTTHTSVFSDVSPFQEDPTSTIHQPLQSLQHLFLPAYNPIPVHNSFFLDYKPQKQAKETEPFYQGLEYPSNAFHYNLYPIHSSYSPYFLCGNYCNHIPSPPQFPPYVIDALPPGVHPLLPGQLLPIHSIPTIPNPIVDQSYRFYHSNPPPSMYHLTDLTHLTLYNYPEIGQSTMAVPSGVGHVRPDSFHLDSYTMAQRECLLRQEAGIRVSQVQMSPKLGYSPTGSPAGPHATDHIQKNSESQKLLDVSGIVPPHDQLEECNTKILSADDGSRQGSSTHWERQAEQKEVADNDVAPLNISKKESAIEVPLNLPIKPIPDIPSLQTHIQGEIKNDTLGIMDASSVKEENDDYTDEQKQTAAFALCQLAQWRLSEQTECSETSTHFSTYTETGANDGLNNHQISSTPLHDNCISSNPALIPQNTISTKENSKTVSKTDQTNLSPFPDPKSALDVNCSTPHSEGTTVVHSEPKTKDQTKARSCGTRNAKRSRDSVPSSCILRKRLCC</sequence>
<proteinExistence type="predicted"/>
<feature type="region of interest" description="Disordered" evidence="1">
    <location>
        <begin position="428"/>
        <end position="448"/>
    </location>
</feature>
<evidence type="ECO:0000313" key="3">
    <source>
        <dbReference type="Proteomes" id="UP000221080"/>
    </source>
</evidence>
<name>A0A2D0Q424_ICTPU</name>
<feature type="compositionally biased region" description="Polar residues" evidence="1">
    <location>
        <begin position="613"/>
        <end position="625"/>
    </location>
</feature>
<dbReference type="OrthoDB" id="8933073at2759"/>
<dbReference type="GeneID" id="108258721"/>
<organism evidence="3 6">
    <name type="scientific">Ictalurus punctatus</name>
    <name type="common">Channel catfish</name>
    <name type="synonym">Silurus punctatus</name>
    <dbReference type="NCBI Taxonomy" id="7998"/>
    <lineage>
        <taxon>Eukaryota</taxon>
        <taxon>Metazoa</taxon>
        <taxon>Chordata</taxon>
        <taxon>Craniata</taxon>
        <taxon>Vertebrata</taxon>
        <taxon>Euteleostomi</taxon>
        <taxon>Actinopterygii</taxon>
        <taxon>Neopterygii</taxon>
        <taxon>Teleostei</taxon>
        <taxon>Ostariophysi</taxon>
        <taxon>Siluriformes</taxon>
        <taxon>Ictaluridae</taxon>
        <taxon>Ictalurus</taxon>
    </lineage>
</organism>
<evidence type="ECO:0000259" key="2">
    <source>
        <dbReference type="Pfam" id="PF15269"/>
    </source>
</evidence>
<reference evidence="3" key="1">
    <citation type="journal article" date="2016" name="Nat. Commun.">
        <title>The channel catfish genome sequence provides insights into the evolution of scale formation in teleosts.</title>
        <authorList>
            <person name="Liu Z."/>
            <person name="Liu S."/>
            <person name="Yao J."/>
            <person name="Bao L."/>
            <person name="Zhang J."/>
            <person name="Li Y."/>
            <person name="Jiang C."/>
            <person name="Sun L."/>
            <person name="Wang R."/>
            <person name="Zhang Y."/>
            <person name="Zhou T."/>
            <person name="Zeng Q."/>
            <person name="Fu Q."/>
            <person name="Gao S."/>
            <person name="Li N."/>
            <person name="Koren S."/>
            <person name="Jiang Y."/>
            <person name="Zimin A."/>
            <person name="Xu P."/>
            <person name="Phillippy A.M."/>
            <person name="Geng X."/>
            <person name="Song L."/>
            <person name="Sun F."/>
            <person name="Li C."/>
            <person name="Wang X."/>
            <person name="Chen A."/>
            <person name="Jin Y."/>
            <person name="Yuan Z."/>
            <person name="Yang Y."/>
            <person name="Tan S."/>
            <person name="Peatman E."/>
            <person name="Lu J."/>
            <person name="Qin Z."/>
            <person name="Dunham R."/>
            <person name="Li Z."/>
            <person name="Sonstegard T."/>
            <person name="Feng J."/>
            <person name="Danzmann R.G."/>
            <person name="Schroeder S."/>
            <person name="Scheffler B."/>
            <person name="Duke M.V."/>
            <person name="Ballard L."/>
            <person name="Kucuktas H."/>
            <person name="Kaltenboeck L."/>
            <person name="Liu H."/>
            <person name="Armbruster J."/>
            <person name="Xie Y."/>
            <person name="Kirby M.L."/>
            <person name="Tian Y."/>
            <person name="Flanagan M.E."/>
            <person name="Mu W."/>
            <person name="Waldbieser G.C."/>
        </authorList>
    </citation>
    <scope>NUCLEOTIDE SEQUENCE [LARGE SCALE GENOMIC DNA]</scope>
    <source>
        <strain evidence="3">SDA103</strain>
    </source>
</reference>
<feature type="region of interest" description="Disordered" evidence="1">
    <location>
        <begin position="581"/>
        <end position="651"/>
    </location>
</feature>
<feature type="compositionally biased region" description="Basic and acidic residues" evidence="1">
    <location>
        <begin position="627"/>
        <end position="636"/>
    </location>
</feature>
<dbReference type="GeneTree" id="ENSGT00530000063870"/>
<feature type="domain" description="Zinc finger protein 750-like zinc finger" evidence="2">
    <location>
        <begin position="9"/>
        <end position="57"/>
    </location>
</feature>
<dbReference type="RefSeq" id="XP_017313049.1">
    <property type="nucleotide sequence ID" value="XM_017457560.3"/>
</dbReference>
<dbReference type="InterPro" id="IPR039064">
    <property type="entry name" value="ZNF750_Znf"/>
</dbReference>
<evidence type="ECO:0000313" key="6">
    <source>
        <dbReference type="RefSeq" id="XP_017313049.1"/>
    </source>
</evidence>
<dbReference type="InterPro" id="IPR039363">
    <property type="entry name" value="ZNF750"/>
</dbReference>
<dbReference type="AlphaFoldDB" id="A0A2D0Q424"/>
<keyword evidence="3" id="KW-1185">Reference proteome</keyword>
<protein>
    <submittedName>
        <fullName evidence="4 5">Zinc finger protein 750</fullName>
    </submittedName>
</protein>
<gene>
    <name evidence="4 5 6" type="primary">LOC108258721</name>
</gene>
<dbReference type="KEGG" id="ipu:108258721"/>
<reference evidence="4 5" key="2">
    <citation type="submission" date="2025-04" db="UniProtKB">
        <authorList>
            <consortium name="RefSeq"/>
        </authorList>
    </citation>
    <scope>IDENTIFICATION</scope>
    <source>
        <tissue evidence="4 5">Blood</tissue>
    </source>
</reference>
<dbReference type="Proteomes" id="UP000221080">
    <property type="component" value="Chromosome 26"/>
</dbReference>
<dbReference type="RefSeq" id="XP_017313047.1">
    <property type="nucleotide sequence ID" value="XM_017457558.3"/>
</dbReference>
<evidence type="ECO:0000313" key="5">
    <source>
        <dbReference type="RefSeq" id="XP_017313048.1"/>
    </source>
</evidence>
<evidence type="ECO:0000256" key="1">
    <source>
        <dbReference type="SAM" id="MobiDB-lite"/>
    </source>
</evidence>
<dbReference type="RefSeq" id="XP_017313048.1">
    <property type="nucleotide sequence ID" value="XM_017457559.3"/>
</dbReference>
<feature type="compositionally biased region" description="Basic and acidic residues" evidence="1">
    <location>
        <begin position="439"/>
        <end position="448"/>
    </location>
</feature>
<evidence type="ECO:0000313" key="4">
    <source>
        <dbReference type="RefSeq" id="XP_017313047.1"/>
    </source>
</evidence>
<dbReference type="Pfam" id="PF15269">
    <property type="entry name" value="zf-C2H2_7"/>
    <property type="match status" value="1"/>
</dbReference>
<dbReference type="OMA" id="YNPVPIR"/>
<dbReference type="PANTHER" id="PTHR14678">
    <property type="entry name" value="PROLINE-RICH PROTEIN 35-RELATED"/>
    <property type="match status" value="1"/>
</dbReference>
<accession>A0A2D0Q424</accession>